<accession>A0ABM1MVM4</accession>
<dbReference type="RefSeq" id="XP_017778624.1">
    <property type="nucleotide sequence ID" value="XM_017923135.1"/>
</dbReference>
<dbReference type="InterPro" id="IPR005818">
    <property type="entry name" value="Histone_H1/H5_H15"/>
</dbReference>
<keyword evidence="3" id="KW-1185">Reference proteome</keyword>
<dbReference type="SUPFAM" id="SSF46785">
    <property type="entry name" value="Winged helix' DNA-binding domain"/>
    <property type="match status" value="1"/>
</dbReference>
<evidence type="ECO:0000256" key="1">
    <source>
        <dbReference type="SAM" id="MobiDB-lite"/>
    </source>
</evidence>
<dbReference type="Proteomes" id="UP000695000">
    <property type="component" value="Unplaced"/>
</dbReference>
<protein>
    <submittedName>
        <fullName evidence="4">Uncharacterized protein LOC108564179</fullName>
    </submittedName>
</protein>
<dbReference type="InterPro" id="IPR036390">
    <property type="entry name" value="WH_DNA-bd_sf"/>
</dbReference>
<dbReference type="PROSITE" id="PS51504">
    <property type="entry name" value="H15"/>
    <property type="match status" value="1"/>
</dbReference>
<name>A0ABM1MVM4_NICVS</name>
<dbReference type="SMART" id="SM00526">
    <property type="entry name" value="H15"/>
    <property type="match status" value="1"/>
</dbReference>
<organism evidence="3 4">
    <name type="scientific">Nicrophorus vespilloides</name>
    <name type="common">Boreal carrion beetle</name>
    <dbReference type="NCBI Taxonomy" id="110193"/>
    <lineage>
        <taxon>Eukaryota</taxon>
        <taxon>Metazoa</taxon>
        <taxon>Ecdysozoa</taxon>
        <taxon>Arthropoda</taxon>
        <taxon>Hexapoda</taxon>
        <taxon>Insecta</taxon>
        <taxon>Pterygota</taxon>
        <taxon>Neoptera</taxon>
        <taxon>Endopterygota</taxon>
        <taxon>Coleoptera</taxon>
        <taxon>Polyphaga</taxon>
        <taxon>Staphyliniformia</taxon>
        <taxon>Silphidae</taxon>
        <taxon>Nicrophorinae</taxon>
        <taxon>Nicrophorus</taxon>
    </lineage>
</organism>
<dbReference type="InterPro" id="IPR036388">
    <property type="entry name" value="WH-like_DNA-bd_sf"/>
</dbReference>
<feature type="domain" description="H15" evidence="2">
    <location>
        <begin position="1"/>
        <end position="74"/>
    </location>
</feature>
<dbReference type="GeneID" id="108564179"/>
<sequence>MSSDNKNNTALLVLSAISELRDTQGSTVKAITDFIENEYDVPEKEYKRYLRGTLQKGVAFGAIKKNRGKYQLGEVLNKLKKVSGIREMKGRRRRSRSGHRRRRRSRRRSGSRRRRRSRRRI</sequence>
<gene>
    <name evidence="4" type="primary">LOC108564179</name>
</gene>
<evidence type="ECO:0000313" key="3">
    <source>
        <dbReference type="Proteomes" id="UP000695000"/>
    </source>
</evidence>
<feature type="region of interest" description="Disordered" evidence="1">
    <location>
        <begin position="83"/>
        <end position="121"/>
    </location>
</feature>
<evidence type="ECO:0000313" key="4">
    <source>
        <dbReference type="RefSeq" id="XP_017778624.1"/>
    </source>
</evidence>
<dbReference type="Gene3D" id="1.10.10.10">
    <property type="entry name" value="Winged helix-like DNA-binding domain superfamily/Winged helix DNA-binding domain"/>
    <property type="match status" value="1"/>
</dbReference>
<proteinExistence type="predicted"/>
<evidence type="ECO:0000259" key="2">
    <source>
        <dbReference type="PROSITE" id="PS51504"/>
    </source>
</evidence>
<dbReference type="Pfam" id="PF00538">
    <property type="entry name" value="Linker_histone"/>
    <property type="match status" value="1"/>
</dbReference>
<reference evidence="4" key="1">
    <citation type="submission" date="2025-08" db="UniProtKB">
        <authorList>
            <consortium name="RefSeq"/>
        </authorList>
    </citation>
    <scope>IDENTIFICATION</scope>
    <source>
        <tissue evidence="4">Whole Larva</tissue>
    </source>
</reference>